<evidence type="ECO:0000313" key="2">
    <source>
        <dbReference type="EMBL" id="SDH81620.1"/>
    </source>
</evidence>
<name>A0A1G8FHL8_9BACI</name>
<dbReference type="PROSITE" id="PS51257">
    <property type="entry name" value="PROKAR_LIPOPROTEIN"/>
    <property type="match status" value="1"/>
</dbReference>
<sequence length="43" mass="4456">MSKKLLYACLTGILATSVLAACGDVEEEPGMDDGGGIEEEPIE</sequence>
<dbReference type="AlphaFoldDB" id="A0A1G8FHL8"/>
<proteinExistence type="predicted"/>
<feature type="chain" id="PRO_5038990861" evidence="1">
    <location>
        <begin position="21"/>
        <end position="43"/>
    </location>
</feature>
<dbReference type="RefSeq" id="WP_281242353.1">
    <property type="nucleotide sequence ID" value="NZ_FNDK01000012.1"/>
</dbReference>
<reference evidence="2 3" key="1">
    <citation type="submission" date="2016-10" db="EMBL/GenBank/DDBJ databases">
        <authorList>
            <person name="de Groot N.N."/>
        </authorList>
    </citation>
    <scope>NUCLEOTIDE SEQUENCE [LARGE SCALE GENOMIC DNA]</scope>
    <source>
        <strain evidence="2 3">DSM 21632</strain>
    </source>
</reference>
<protein>
    <submittedName>
        <fullName evidence="2">Uncharacterized protein</fullName>
    </submittedName>
</protein>
<dbReference type="Proteomes" id="UP000199163">
    <property type="component" value="Unassembled WGS sequence"/>
</dbReference>
<keyword evidence="1" id="KW-0732">Signal</keyword>
<evidence type="ECO:0000256" key="1">
    <source>
        <dbReference type="SAM" id="SignalP"/>
    </source>
</evidence>
<gene>
    <name evidence="2" type="ORF">SAMN05192534_11240</name>
</gene>
<accession>A0A1G8FHL8</accession>
<feature type="signal peptide" evidence="1">
    <location>
        <begin position="1"/>
        <end position="20"/>
    </location>
</feature>
<dbReference type="EMBL" id="FNDK01000012">
    <property type="protein sequence ID" value="SDH81620.1"/>
    <property type="molecule type" value="Genomic_DNA"/>
</dbReference>
<keyword evidence="3" id="KW-1185">Reference proteome</keyword>
<organism evidence="2 3">
    <name type="scientific">Alteribacillus persepolensis</name>
    <dbReference type="NCBI Taxonomy" id="568899"/>
    <lineage>
        <taxon>Bacteria</taxon>
        <taxon>Bacillati</taxon>
        <taxon>Bacillota</taxon>
        <taxon>Bacilli</taxon>
        <taxon>Bacillales</taxon>
        <taxon>Bacillaceae</taxon>
        <taxon>Alteribacillus</taxon>
    </lineage>
</organism>
<evidence type="ECO:0000313" key="3">
    <source>
        <dbReference type="Proteomes" id="UP000199163"/>
    </source>
</evidence>